<dbReference type="Pfam" id="PF01810">
    <property type="entry name" value="LysE"/>
    <property type="match status" value="1"/>
</dbReference>
<organism evidence="7 8">
    <name type="scientific">Azospirillum argentinense</name>
    <dbReference type="NCBI Taxonomy" id="2970906"/>
    <lineage>
        <taxon>Bacteria</taxon>
        <taxon>Pseudomonadati</taxon>
        <taxon>Pseudomonadota</taxon>
        <taxon>Alphaproteobacteria</taxon>
        <taxon>Rhodospirillales</taxon>
        <taxon>Azospirillaceae</taxon>
        <taxon>Azospirillum</taxon>
    </lineage>
</organism>
<feature type="transmembrane region" description="Helical" evidence="6">
    <location>
        <begin position="80"/>
        <end position="101"/>
    </location>
</feature>
<evidence type="ECO:0000256" key="3">
    <source>
        <dbReference type="ARBA" id="ARBA00022692"/>
    </source>
</evidence>
<name>A0A2K1FWD7_9PROT</name>
<dbReference type="OrthoDB" id="7874789at2"/>
<feature type="transmembrane region" description="Helical" evidence="6">
    <location>
        <begin position="151"/>
        <end position="181"/>
    </location>
</feature>
<comment type="caution">
    <text evidence="7">The sequence shown here is derived from an EMBL/GenBank/DDBJ whole genome shotgun (WGS) entry which is preliminary data.</text>
</comment>
<keyword evidence="3 6" id="KW-0812">Transmembrane</keyword>
<reference evidence="7 8" key="1">
    <citation type="submission" date="2018-01" db="EMBL/GenBank/DDBJ databases">
        <title>Whole genome sequence of Azospirillum brasilense REC3 isolated from strawberry roots.</title>
        <authorList>
            <person name="Fontana C.A."/>
            <person name="Salazar S.M."/>
            <person name="Bassi D."/>
            <person name="Puglisi E."/>
            <person name="Lovaisa N.C."/>
            <person name="Toffoli L.M."/>
            <person name="Pedraza R."/>
            <person name="Cocconcelli P.S."/>
        </authorList>
    </citation>
    <scope>NUCLEOTIDE SEQUENCE [LARGE SCALE GENOMIC DNA]</scope>
    <source>
        <strain evidence="7 8">REC3</strain>
    </source>
</reference>
<comment type="subcellular location">
    <subcellularLocation>
        <location evidence="1">Cell membrane</location>
        <topology evidence="1">Multi-pass membrane protein</topology>
    </subcellularLocation>
</comment>
<dbReference type="GO" id="GO:0015171">
    <property type="term" value="F:amino acid transmembrane transporter activity"/>
    <property type="evidence" value="ECO:0007669"/>
    <property type="project" value="TreeGrafter"/>
</dbReference>
<feature type="transmembrane region" description="Helical" evidence="6">
    <location>
        <begin position="113"/>
        <end position="131"/>
    </location>
</feature>
<feature type="transmembrane region" description="Helical" evidence="6">
    <location>
        <begin position="227"/>
        <end position="255"/>
    </location>
</feature>
<evidence type="ECO:0000313" key="7">
    <source>
        <dbReference type="EMBL" id="PNQ96855.1"/>
    </source>
</evidence>
<evidence type="ECO:0000256" key="6">
    <source>
        <dbReference type="SAM" id="Phobius"/>
    </source>
</evidence>
<keyword evidence="5 6" id="KW-0472">Membrane</keyword>
<evidence type="ECO:0000256" key="5">
    <source>
        <dbReference type="ARBA" id="ARBA00023136"/>
    </source>
</evidence>
<dbReference type="AlphaFoldDB" id="A0A2K1FWD7"/>
<evidence type="ECO:0000256" key="1">
    <source>
        <dbReference type="ARBA" id="ARBA00004651"/>
    </source>
</evidence>
<sequence>MGPPPATPVDGWAVARYHARHCPEEGPEGGNRRLDEVIGVHGLVVLLQGIVLGIAIAAPVGPIGLLCIRRTLQHGPLMGFFTGFGAAVADTIYGAIAAFGVSAALDFLQGHEIAFQLVGGIFLLVVAIRTFRQKPEDEEREAASAPDTPSFLGGFMTGLSLTLTNPATIMAFIAIFAGFGLGGNLGRVDATTLVAGVFIGASLWWFTLSMGVAAVRHRISDRGLTRLNHCTGVALAAFGLWALGMAFTGMAGWAMG</sequence>
<dbReference type="PANTHER" id="PTHR30086">
    <property type="entry name" value="ARGININE EXPORTER PROTEIN ARGO"/>
    <property type="match status" value="1"/>
</dbReference>
<evidence type="ECO:0000256" key="2">
    <source>
        <dbReference type="ARBA" id="ARBA00022475"/>
    </source>
</evidence>
<keyword evidence="4 6" id="KW-1133">Transmembrane helix</keyword>
<protein>
    <submittedName>
        <fullName evidence="7">LysE family translocator</fullName>
    </submittedName>
</protein>
<dbReference type="PANTHER" id="PTHR30086:SF20">
    <property type="entry name" value="ARGININE EXPORTER PROTEIN ARGO-RELATED"/>
    <property type="match status" value="1"/>
</dbReference>
<gene>
    <name evidence="7" type="ORF">C1S70_21575</name>
</gene>
<proteinExistence type="predicted"/>
<accession>A0A2K1FWD7</accession>
<dbReference type="GO" id="GO:0005886">
    <property type="term" value="C:plasma membrane"/>
    <property type="evidence" value="ECO:0007669"/>
    <property type="project" value="UniProtKB-SubCell"/>
</dbReference>
<feature type="transmembrane region" description="Helical" evidence="6">
    <location>
        <begin position="43"/>
        <end position="68"/>
    </location>
</feature>
<keyword evidence="2" id="KW-1003">Cell membrane</keyword>
<dbReference type="InterPro" id="IPR001123">
    <property type="entry name" value="LeuE-type"/>
</dbReference>
<evidence type="ECO:0000313" key="8">
    <source>
        <dbReference type="Proteomes" id="UP000236268"/>
    </source>
</evidence>
<feature type="transmembrane region" description="Helical" evidence="6">
    <location>
        <begin position="193"/>
        <end position="215"/>
    </location>
</feature>
<dbReference type="Proteomes" id="UP000236268">
    <property type="component" value="Unassembled WGS sequence"/>
</dbReference>
<evidence type="ECO:0000256" key="4">
    <source>
        <dbReference type="ARBA" id="ARBA00022989"/>
    </source>
</evidence>
<dbReference type="EMBL" id="POWG01000025">
    <property type="protein sequence ID" value="PNQ96855.1"/>
    <property type="molecule type" value="Genomic_DNA"/>
</dbReference>